<dbReference type="EMBL" id="LJIG01022632">
    <property type="protein sequence ID" value="KRT79532.1"/>
    <property type="molecule type" value="Genomic_DNA"/>
</dbReference>
<evidence type="ECO:0000259" key="2">
    <source>
        <dbReference type="PROSITE" id="PS51915"/>
    </source>
</evidence>
<feature type="binding site" evidence="1">
    <location>
        <position position="22"/>
    </location>
    <ligand>
        <name>Zn(2+)</name>
        <dbReference type="ChEBI" id="CHEBI:29105"/>
    </ligand>
</feature>
<proteinExistence type="predicted"/>
<reference evidence="3 4" key="1">
    <citation type="submission" date="2015-09" db="EMBL/GenBank/DDBJ databases">
        <title>Draft genome of the scarab beetle Oryctes borbonicus.</title>
        <authorList>
            <person name="Meyer J.M."/>
            <person name="Markov G.V."/>
            <person name="Baskaran P."/>
            <person name="Herrmann M."/>
            <person name="Sommer R.J."/>
            <person name="Roedelsperger C."/>
        </authorList>
    </citation>
    <scope>NUCLEOTIDE SEQUENCE [LARGE SCALE GENOMIC DNA]</scope>
    <source>
        <strain evidence="3">OB123</strain>
        <tissue evidence="3">Whole animal</tissue>
    </source>
</reference>
<gene>
    <name evidence="3" type="ORF">AMK59_7370</name>
</gene>
<feature type="binding site" evidence="1">
    <location>
        <position position="68"/>
    </location>
    <ligand>
        <name>Zn(2+)</name>
        <dbReference type="ChEBI" id="CHEBI:29105"/>
    </ligand>
</feature>
<evidence type="ECO:0000313" key="3">
    <source>
        <dbReference type="EMBL" id="KRT79532.1"/>
    </source>
</evidence>
<dbReference type="GO" id="GO:0005634">
    <property type="term" value="C:nucleus"/>
    <property type="evidence" value="ECO:0007669"/>
    <property type="project" value="InterPro"/>
</dbReference>
<keyword evidence="1" id="KW-0862">Zinc</keyword>
<organism evidence="3 4">
    <name type="scientific">Oryctes borbonicus</name>
    <dbReference type="NCBI Taxonomy" id="1629725"/>
    <lineage>
        <taxon>Eukaryota</taxon>
        <taxon>Metazoa</taxon>
        <taxon>Ecdysozoa</taxon>
        <taxon>Arthropoda</taxon>
        <taxon>Hexapoda</taxon>
        <taxon>Insecta</taxon>
        <taxon>Pterygota</taxon>
        <taxon>Neoptera</taxon>
        <taxon>Endopterygota</taxon>
        <taxon>Coleoptera</taxon>
        <taxon>Polyphaga</taxon>
        <taxon>Scarabaeiformia</taxon>
        <taxon>Scarabaeidae</taxon>
        <taxon>Dynastinae</taxon>
        <taxon>Oryctes</taxon>
    </lineage>
</organism>
<sequence length="187" mass="21430">MAGSMVKLRLKSNILELVCRICLKMHKERYNIFELSESDRLPANMIIELMCMQVLKDDTFPKTICSNCLERLNDAYNLKLLATESSIKLYNFCRSKSIGNDLEDEKDINQTLEIKEEPEDVKIEENIAEELHLNTVGKEKDFLNKTDEFSGNSIDNGSCIIPMKTDRTVKKLDSTGQERKEMNALNG</sequence>
<name>A0A0T6AWJ8_9SCAR</name>
<keyword evidence="1" id="KW-0479">Metal-binding</keyword>
<dbReference type="Proteomes" id="UP000051574">
    <property type="component" value="Unassembled WGS sequence"/>
</dbReference>
<comment type="caution">
    <text evidence="3">The sequence shown here is derived from an EMBL/GenBank/DDBJ whole genome shotgun (WGS) entry which is preliminary data.</text>
</comment>
<accession>A0A0T6AWJ8</accession>
<dbReference type="AlphaFoldDB" id="A0A0T6AWJ8"/>
<dbReference type="GO" id="GO:0008270">
    <property type="term" value="F:zinc ion binding"/>
    <property type="evidence" value="ECO:0007669"/>
    <property type="project" value="UniProtKB-UniRule"/>
</dbReference>
<evidence type="ECO:0000256" key="1">
    <source>
        <dbReference type="PROSITE-ProRule" id="PRU01263"/>
    </source>
</evidence>
<dbReference type="SUPFAM" id="SSF57716">
    <property type="entry name" value="Glucocorticoid receptor-like (DNA-binding domain)"/>
    <property type="match status" value="1"/>
</dbReference>
<feature type="domain" description="ZAD" evidence="2">
    <location>
        <begin position="17"/>
        <end position="92"/>
    </location>
</feature>
<dbReference type="SMART" id="SM00868">
    <property type="entry name" value="zf-AD"/>
    <property type="match status" value="1"/>
</dbReference>
<keyword evidence="4" id="KW-1185">Reference proteome</keyword>
<dbReference type="InterPro" id="IPR012934">
    <property type="entry name" value="Znf_AD"/>
</dbReference>
<dbReference type="OrthoDB" id="6077919at2759"/>
<dbReference type="Gene3D" id="3.40.1800.20">
    <property type="match status" value="1"/>
</dbReference>
<protein>
    <submittedName>
        <fullName evidence="3">Zinc-finger associated domain containing protein</fullName>
    </submittedName>
</protein>
<evidence type="ECO:0000313" key="4">
    <source>
        <dbReference type="Proteomes" id="UP000051574"/>
    </source>
</evidence>
<dbReference type="PROSITE" id="PS51915">
    <property type="entry name" value="ZAD"/>
    <property type="match status" value="1"/>
</dbReference>
<keyword evidence="1 3" id="KW-0863">Zinc-finger</keyword>
<feature type="binding site" evidence="1">
    <location>
        <position position="19"/>
    </location>
    <ligand>
        <name>Zn(2+)</name>
        <dbReference type="ChEBI" id="CHEBI:29105"/>
    </ligand>
</feature>
<feature type="non-terminal residue" evidence="3">
    <location>
        <position position="187"/>
    </location>
</feature>
<dbReference type="Pfam" id="PF07776">
    <property type="entry name" value="zf-AD"/>
    <property type="match status" value="1"/>
</dbReference>
<feature type="binding site" evidence="1">
    <location>
        <position position="65"/>
    </location>
    <ligand>
        <name>Zn(2+)</name>
        <dbReference type="ChEBI" id="CHEBI:29105"/>
    </ligand>
</feature>